<protein>
    <recommendedName>
        <fullName evidence="6">LicD/FKTN/FKRP nucleotidyltransferase domain-containing protein</fullName>
    </recommendedName>
</protein>
<evidence type="ECO:0000256" key="4">
    <source>
        <dbReference type="ARBA" id="ARBA00023136"/>
    </source>
</evidence>
<gene>
    <name evidence="7" type="ORF">BOKJ2_LOCUS6776</name>
</gene>
<evidence type="ECO:0000256" key="2">
    <source>
        <dbReference type="ARBA" id="ARBA00022692"/>
    </source>
</evidence>
<dbReference type="Pfam" id="PF04991">
    <property type="entry name" value="LicD"/>
    <property type="match status" value="1"/>
</dbReference>
<evidence type="ECO:0000259" key="6">
    <source>
        <dbReference type="Pfam" id="PF04991"/>
    </source>
</evidence>
<dbReference type="GO" id="GO:0009100">
    <property type="term" value="P:glycoprotein metabolic process"/>
    <property type="evidence" value="ECO:0007669"/>
    <property type="project" value="UniProtKB-ARBA"/>
</dbReference>
<dbReference type="Proteomes" id="UP000783686">
    <property type="component" value="Unassembled WGS sequence"/>
</dbReference>
<feature type="transmembrane region" description="Helical" evidence="5">
    <location>
        <begin position="121"/>
        <end position="140"/>
    </location>
</feature>
<evidence type="ECO:0000256" key="5">
    <source>
        <dbReference type="SAM" id="Phobius"/>
    </source>
</evidence>
<dbReference type="InterPro" id="IPR009644">
    <property type="entry name" value="FKTN/MNN4/W02B3.4-1"/>
</dbReference>
<feature type="domain" description="LicD/FKTN/FKRP nucleotidyltransferase" evidence="6">
    <location>
        <begin position="304"/>
        <end position="344"/>
    </location>
</feature>
<dbReference type="InterPro" id="IPR007074">
    <property type="entry name" value="LicD/FKTN/FKRP_NTP_transf"/>
</dbReference>
<keyword evidence="3 5" id="KW-1133">Transmembrane helix</keyword>
<dbReference type="PANTHER" id="PTHR15407">
    <property type="entry name" value="FUKUTIN-RELATED"/>
    <property type="match status" value="1"/>
</dbReference>
<dbReference type="EMBL" id="CAJFDH010000003">
    <property type="protein sequence ID" value="CAD5216815.1"/>
    <property type="molecule type" value="Genomic_DNA"/>
</dbReference>
<dbReference type="GO" id="GO:0016020">
    <property type="term" value="C:membrane"/>
    <property type="evidence" value="ECO:0007669"/>
    <property type="project" value="UniProtKB-SubCell"/>
</dbReference>
<dbReference type="Proteomes" id="UP000614601">
    <property type="component" value="Unassembled WGS sequence"/>
</dbReference>
<comment type="caution">
    <text evidence="7">The sequence shown here is derived from an EMBL/GenBank/DDBJ whole genome shotgun (WGS) entry which is preliminary data.</text>
</comment>
<comment type="subcellular location">
    <subcellularLocation>
        <location evidence="1">Membrane</location>
        <topology evidence="1">Single-pass membrane protein</topology>
    </subcellularLocation>
</comment>
<keyword evidence="8" id="KW-1185">Reference proteome</keyword>
<evidence type="ECO:0000256" key="1">
    <source>
        <dbReference type="ARBA" id="ARBA00004167"/>
    </source>
</evidence>
<reference evidence="7" key="1">
    <citation type="submission" date="2020-09" db="EMBL/GenBank/DDBJ databases">
        <authorList>
            <person name="Kikuchi T."/>
        </authorList>
    </citation>
    <scope>NUCLEOTIDE SEQUENCE</scope>
    <source>
        <strain evidence="7">SH1</strain>
    </source>
</reference>
<dbReference type="OrthoDB" id="444255at2759"/>
<dbReference type="EMBL" id="CAJFCW020000003">
    <property type="protein sequence ID" value="CAG9106670.1"/>
    <property type="molecule type" value="Genomic_DNA"/>
</dbReference>
<evidence type="ECO:0000256" key="3">
    <source>
        <dbReference type="ARBA" id="ARBA00022989"/>
    </source>
</evidence>
<evidence type="ECO:0000313" key="7">
    <source>
        <dbReference type="EMBL" id="CAD5216815.1"/>
    </source>
</evidence>
<keyword evidence="2 5" id="KW-0812">Transmembrane</keyword>
<sequence>MELDKRFGVATELVETMSMMAEEDSGVLGEYVRGQGMILADALLKLSVGVLLHVLTHELGHAFHRTVLKCGWQHYDKAVAAERRRAAREKRPFRCPGHNETWMWCCEEVQYRMSKLNTRTFFGICFVLTTVIVVLTMHVLDTSYNDVLTHTLTPQVNLTPDDNSWNLLLDFDCLDQLNNNKPCDSPLNIAVFSNFDNYHEHINVIFNMSRNISHDFTTFTPTIRGELVHIIVNFKLWHLQRIRLTNNVTVMSAVPSDDFMIKWTKSRYLECGSSGVTNRSRWDSKRYLPLSVVKDVMAPYREFCDKVNKTAYLSGGSLLGWYRECSIIPHTTDIDFGMPISDYSPEFVHRLDKEYEMYWTLGNGKSSMELSFHVGNVKTDVFFMFDRNKTHGYYSGMKIPETREVLWIYPKIKEVCAGNLLGHLMYVPCNVEDMLIADYGPEWMVDSPSRNYVFDKSGSNIVPGKKFSAFEWKRVYRPMRGFKRH</sequence>
<dbReference type="AlphaFoldDB" id="A0A811KMG7"/>
<keyword evidence="4 5" id="KW-0472">Membrane</keyword>
<dbReference type="PANTHER" id="PTHR15407:SF28">
    <property type="entry name" value="RIBITOL-5-PHOSPHATE TRANSFERASE FKTN"/>
    <property type="match status" value="1"/>
</dbReference>
<accession>A0A811KMG7</accession>
<evidence type="ECO:0000313" key="8">
    <source>
        <dbReference type="Proteomes" id="UP000614601"/>
    </source>
</evidence>
<organism evidence="7 8">
    <name type="scientific">Bursaphelenchus okinawaensis</name>
    <dbReference type="NCBI Taxonomy" id="465554"/>
    <lineage>
        <taxon>Eukaryota</taxon>
        <taxon>Metazoa</taxon>
        <taxon>Ecdysozoa</taxon>
        <taxon>Nematoda</taxon>
        <taxon>Chromadorea</taxon>
        <taxon>Rhabditida</taxon>
        <taxon>Tylenchina</taxon>
        <taxon>Tylenchomorpha</taxon>
        <taxon>Aphelenchoidea</taxon>
        <taxon>Aphelenchoididae</taxon>
        <taxon>Bursaphelenchus</taxon>
    </lineage>
</organism>
<name>A0A811KMG7_9BILA</name>
<proteinExistence type="predicted"/>